<proteinExistence type="predicted"/>
<dbReference type="EMBL" id="LCTV02000007">
    <property type="protein sequence ID" value="PRQ73572.1"/>
    <property type="molecule type" value="Genomic_DNA"/>
</dbReference>
<comment type="caution">
    <text evidence="1">The sequence shown here is derived from an EMBL/GenBank/DDBJ whole genome shotgun (WGS) entry which is preliminary data.</text>
</comment>
<organism evidence="1 2">
    <name type="scientific">Rhodotorula toruloides</name>
    <name type="common">Yeast</name>
    <name type="synonym">Rhodosporidium toruloides</name>
    <dbReference type="NCBI Taxonomy" id="5286"/>
    <lineage>
        <taxon>Eukaryota</taxon>
        <taxon>Fungi</taxon>
        <taxon>Dikarya</taxon>
        <taxon>Basidiomycota</taxon>
        <taxon>Pucciniomycotina</taxon>
        <taxon>Microbotryomycetes</taxon>
        <taxon>Sporidiobolales</taxon>
        <taxon>Sporidiobolaceae</taxon>
        <taxon>Rhodotorula</taxon>
    </lineage>
</organism>
<protein>
    <submittedName>
        <fullName evidence="1">Uncharacterized protein</fullName>
    </submittedName>
</protein>
<name>A0A2T0A6C3_RHOTO</name>
<dbReference type="AlphaFoldDB" id="A0A2T0A6C3"/>
<accession>A0A2T0A6C3</accession>
<dbReference type="Proteomes" id="UP000239560">
    <property type="component" value="Unassembled WGS sequence"/>
</dbReference>
<gene>
    <name evidence="1" type="ORF">AAT19DRAFT_15139</name>
</gene>
<evidence type="ECO:0000313" key="2">
    <source>
        <dbReference type="Proteomes" id="UP000239560"/>
    </source>
</evidence>
<sequence length="151" mass="16648">MLLPHQLYTPIAVTHCGSRLPVSKHSDSNCLEMSSPLNLSLPFGMQWLTCTCSLLLSRQTGCLPALNQSCRSILLLPFSHTPRPLQCRSCQCINGVRRCPHLCRPKRQLGEKEGQRVNEGDASCSLQDQDSGVAEVVQTPEPCEAHTESVH</sequence>
<reference evidence="1 2" key="1">
    <citation type="journal article" date="2018" name="Elife">
        <title>Functional genomics of lipid metabolism in the oleaginous yeast Rhodosporidium toruloides.</title>
        <authorList>
            <person name="Coradetti S.T."/>
            <person name="Pinel D."/>
            <person name="Geiselman G."/>
            <person name="Ito M."/>
            <person name="Mondo S."/>
            <person name="Reilly M.C."/>
            <person name="Cheng Y.F."/>
            <person name="Bauer S."/>
            <person name="Grigoriev I."/>
            <person name="Gladden J.M."/>
            <person name="Simmons B.A."/>
            <person name="Brem R."/>
            <person name="Arkin A.P."/>
            <person name="Skerker J.M."/>
        </authorList>
    </citation>
    <scope>NUCLEOTIDE SEQUENCE [LARGE SCALE GENOMIC DNA]</scope>
    <source>
        <strain evidence="1 2">NBRC 0880</strain>
    </source>
</reference>
<evidence type="ECO:0000313" key="1">
    <source>
        <dbReference type="EMBL" id="PRQ73572.1"/>
    </source>
</evidence>